<feature type="region of interest" description="Disordered" evidence="1">
    <location>
        <begin position="1"/>
        <end position="44"/>
    </location>
</feature>
<dbReference type="OrthoDB" id="10020673at2"/>
<evidence type="ECO:0000313" key="3">
    <source>
        <dbReference type="Proteomes" id="UP000023435"/>
    </source>
</evidence>
<feature type="compositionally biased region" description="Basic residues" evidence="1">
    <location>
        <begin position="285"/>
        <end position="296"/>
    </location>
</feature>
<dbReference type="AlphaFoldDB" id="A0A108U853"/>
<reference evidence="2 3" key="1">
    <citation type="journal article" date="2014" name="Genome Announc.">
        <title>Draft Genome Sequence of Lysobacter capsici AZ78, a Bacterium Antagonistic to Plant-Pathogenic Oomycetes.</title>
        <authorList>
            <person name="Puopolo G."/>
            <person name="Sonego P."/>
            <person name="Engelen K."/>
            <person name="Pertot I."/>
        </authorList>
    </citation>
    <scope>NUCLEOTIDE SEQUENCE [LARGE SCALE GENOMIC DNA]</scope>
    <source>
        <strain evidence="2 3">AZ78</strain>
    </source>
</reference>
<organism evidence="2 3">
    <name type="scientific">Lysobacter capsici AZ78</name>
    <dbReference type="NCBI Taxonomy" id="1444315"/>
    <lineage>
        <taxon>Bacteria</taxon>
        <taxon>Pseudomonadati</taxon>
        <taxon>Pseudomonadota</taxon>
        <taxon>Gammaproteobacteria</taxon>
        <taxon>Lysobacterales</taxon>
        <taxon>Lysobacteraceae</taxon>
        <taxon>Lysobacter</taxon>
    </lineage>
</organism>
<dbReference type="EMBL" id="JAJA02000001">
    <property type="protein sequence ID" value="KWS04330.1"/>
    <property type="molecule type" value="Genomic_DNA"/>
</dbReference>
<feature type="compositionally biased region" description="Basic and acidic residues" evidence="1">
    <location>
        <begin position="1"/>
        <end position="10"/>
    </location>
</feature>
<evidence type="ECO:0000256" key="1">
    <source>
        <dbReference type="SAM" id="MobiDB-lite"/>
    </source>
</evidence>
<feature type="region of interest" description="Disordered" evidence="1">
    <location>
        <begin position="278"/>
        <end position="304"/>
    </location>
</feature>
<comment type="caution">
    <text evidence="2">The sequence shown here is derived from an EMBL/GenBank/DDBJ whole genome shotgun (WGS) entry which is preliminary data.</text>
</comment>
<accession>A0A108U853</accession>
<evidence type="ECO:0000313" key="2">
    <source>
        <dbReference type="EMBL" id="KWS04330.1"/>
    </source>
</evidence>
<keyword evidence="3" id="KW-1185">Reference proteome</keyword>
<proteinExistence type="predicted"/>
<name>A0A108U853_9GAMM</name>
<dbReference type="RefSeq" id="WP_036114527.1">
    <property type="nucleotide sequence ID" value="NZ_JAJA02000001.1"/>
</dbReference>
<gene>
    <name evidence="2" type="ORF">AZ78_1879</name>
</gene>
<protein>
    <submittedName>
        <fullName evidence="2">ATP-dependent nuclease, subunit B</fullName>
    </submittedName>
</protein>
<sequence length="403" mass="43614">MRDPIAKCESEVASPRAAAGTDDGDERSGAAPIRRRARRAAAEPAPSIRRLHAIAIASTRARSIVRVVHRLGAMRRAWIAQAFDDACAFARTAKNCGDFRRDGSARGCRVTIVAASRVTSASAMRAADARGFGADGVVATIAIAAGRDDCLQACRSGEGRRGTPSSRAASPSRDLSRRHFRVALAATRCPSARRRGAITRTRGAVRGGRRGARASPLSARAGVFAGQVKRFQRTHARVRTRCAREARVGVRDRRTVVSATRSNSRGVASRSAAFARLRRVDGRRARPHRRPPRRSRAPLAAEKSSRTFAQSGLCDAKSAAVADRNFFFRYRSSASFATRFARDAHALEKPEGKNASALKAAPRLGFSDVERNARRTRRCARAFFERARGGVGAAFRASGRKKK</sequence>
<feature type="region of interest" description="Disordered" evidence="1">
    <location>
        <begin position="156"/>
        <end position="175"/>
    </location>
</feature>
<dbReference type="Proteomes" id="UP000023435">
    <property type="component" value="Unassembled WGS sequence"/>
</dbReference>